<accession>A0A2M6YUR8</accession>
<evidence type="ECO:0000313" key="2">
    <source>
        <dbReference type="EMBL" id="PIU37248.1"/>
    </source>
</evidence>
<protein>
    <submittedName>
        <fullName evidence="2">Uncharacterized protein</fullName>
    </submittedName>
</protein>
<feature type="transmembrane region" description="Helical" evidence="1">
    <location>
        <begin position="79"/>
        <end position="99"/>
    </location>
</feature>
<dbReference type="Proteomes" id="UP000230184">
    <property type="component" value="Unassembled WGS sequence"/>
</dbReference>
<keyword evidence="1" id="KW-1133">Transmembrane helix</keyword>
<feature type="transmembrane region" description="Helical" evidence="1">
    <location>
        <begin position="13"/>
        <end position="32"/>
    </location>
</feature>
<dbReference type="AlphaFoldDB" id="A0A2M6YUR8"/>
<keyword evidence="1" id="KW-0812">Transmembrane</keyword>
<evidence type="ECO:0000313" key="3">
    <source>
        <dbReference type="Proteomes" id="UP000230184"/>
    </source>
</evidence>
<feature type="transmembrane region" description="Helical" evidence="1">
    <location>
        <begin position="199"/>
        <end position="215"/>
    </location>
</feature>
<reference evidence="3" key="1">
    <citation type="submission" date="2017-09" db="EMBL/GenBank/DDBJ databases">
        <title>Depth-based differentiation of microbial function through sediment-hosted aquifers and enrichment of novel symbionts in the deep terrestrial subsurface.</title>
        <authorList>
            <person name="Probst A.J."/>
            <person name="Ladd B."/>
            <person name="Jarett J.K."/>
            <person name="Geller-Mcgrath D.E."/>
            <person name="Sieber C.M.K."/>
            <person name="Emerson J.B."/>
            <person name="Anantharaman K."/>
            <person name="Thomas B.C."/>
            <person name="Malmstrom R."/>
            <person name="Stieglmeier M."/>
            <person name="Klingl A."/>
            <person name="Woyke T."/>
            <person name="Ryan C.M."/>
            <person name="Banfield J.F."/>
        </authorList>
    </citation>
    <scope>NUCLEOTIDE SEQUENCE [LARGE SCALE GENOMIC DNA]</scope>
</reference>
<sequence length="216" mass="24204">MDVFSLLSYINKVSLMAFFVTTIFVGYQIYILKKEKNKDKTPTIPDFREKNNLNTVTNFTNLPPYLFKKETIAVNYSKSIFIIISLLTLIIVVFVVSLIKKNNTQPKEASNIIVPTNKPRQDPNLIPTKIVEPTVVEPTVVEPTVVEPTVVEPTAITPTIIEPTEIVIARGPSLTPETNPTEVVDKPQVLPETGSWEKGLVIVGIAILTVFFSFWF</sequence>
<gene>
    <name evidence="2" type="ORF">COT02_02115</name>
</gene>
<evidence type="ECO:0000256" key="1">
    <source>
        <dbReference type="SAM" id="Phobius"/>
    </source>
</evidence>
<keyword evidence="1" id="KW-0472">Membrane</keyword>
<organism evidence="2 3">
    <name type="scientific">Candidatus Roizmanbacteria bacterium CG07_land_8_20_14_0_80_34_15</name>
    <dbReference type="NCBI Taxonomy" id="1974849"/>
    <lineage>
        <taxon>Bacteria</taxon>
        <taxon>Candidatus Roizmaniibacteriota</taxon>
    </lineage>
</organism>
<name>A0A2M6YUR8_9BACT</name>
<proteinExistence type="predicted"/>
<dbReference type="EMBL" id="PEWY01000057">
    <property type="protein sequence ID" value="PIU37248.1"/>
    <property type="molecule type" value="Genomic_DNA"/>
</dbReference>
<comment type="caution">
    <text evidence="2">The sequence shown here is derived from an EMBL/GenBank/DDBJ whole genome shotgun (WGS) entry which is preliminary data.</text>
</comment>